<dbReference type="PANTHER" id="PTHR37525:SF1">
    <property type="entry name" value="UPF0175 PROTEIN SSL1255"/>
    <property type="match status" value="1"/>
</dbReference>
<accession>A0A3S1C0Y3</accession>
<protein>
    <submittedName>
        <fullName evidence="2">Uncharacterized protein</fullName>
    </submittedName>
</protein>
<dbReference type="PANTHER" id="PTHR37525">
    <property type="entry name" value="UPF0175 PROTEIN SSL1255"/>
    <property type="match status" value="1"/>
</dbReference>
<proteinExistence type="inferred from homology"/>
<dbReference type="InterPro" id="IPR005368">
    <property type="entry name" value="UPF0175"/>
</dbReference>
<dbReference type="AlphaFoldDB" id="A0A3S1C0Y3"/>
<keyword evidence="3" id="KW-1185">Reference proteome</keyword>
<comment type="caution">
    <text evidence="2">The sequence shown here is derived from an EMBL/GenBank/DDBJ whole genome shotgun (WGS) entry which is preliminary data.</text>
</comment>
<dbReference type="Proteomes" id="UP000276103">
    <property type="component" value="Unassembled WGS sequence"/>
</dbReference>
<name>A0A3S1C0Y3_ANAVA</name>
<dbReference type="EMBL" id="RSCM01000019">
    <property type="protein sequence ID" value="RUS93328.1"/>
    <property type="molecule type" value="Genomic_DNA"/>
</dbReference>
<reference evidence="2 3" key="1">
    <citation type="journal article" date="2019" name="Genome Biol. Evol.">
        <title>Day and night: Metabolic profiles and evolutionary relationships of six axenic non-marine cyanobacteria.</title>
        <authorList>
            <person name="Will S.E."/>
            <person name="Henke P."/>
            <person name="Boedeker C."/>
            <person name="Huang S."/>
            <person name="Brinkmann H."/>
            <person name="Rohde M."/>
            <person name="Jarek M."/>
            <person name="Friedl T."/>
            <person name="Seufert S."/>
            <person name="Schumacher M."/>
            <person name="Overmann J."/>
            <person name="Neumann-Schaal M."/>
            <person name="Petersen J."/>
        </authorList>
    </citation>
    <scope>NUCLEOTIDE SEQUENCE [LARGE SCALE GENOMIC DNA]</scope>
    <source>
        <strain evidence="2 3">SAG 1403-4b</strain>
    </source>
</reference>
<gene>
    <name evidence="2" type="ORF">DSM107003_43840</name>
</gene>
<dbReference type="Pfam" id="PF03683">
    <property type="entry name" value="UPF0175"/>
    <property type="match status" value="1"/>
</dbReference>
<comment type="similarity">
    <text evidence="1">Belongs to the UPF0175 family.</text>
</comment>
<evidence type="ECO:0000313" key="2">
    <source>
        <dbReference type="EMBL" id="RUS93328.1"/>
    </source>
</evidence>
<evidence type="ECO:0000313" key="3">
    <source>
        <dbReference type="Proteomes" id="UP000276103"/>
    </source>
</evidence>
<sequence>MVKIKVIFYKVSVMSLVISDEVVKASGLSENQLLLEIVIMLFQQEKISLGKASEITGMNQIKLQKLLAERGISVHYDVAELQEDIQHLQAKGWL</sequence>
<dbReference type="InterPro" id="IPR052264">
    <property type="entry name" value="UPF0175_domain"/>
</dbReference>
<evidence type="ECO:0000256" key="1">
    <source>
        <dbReference type="ARBA" id="ARBA00005651"/>
    </source>
</evidence>
<organism evidence="2 3">
    <name type="scientific">Trichormus variabilis SAG 1403-4b</name>
    <dbReference type="NCBI Taxonomy" id="447716"/>
    <lineage>
        <taxon>Bacteria</taxon>
        <taxon>Bacillati</taxon>
        <taxon>Cyanobacteriota</taxon>
        <taxon>Cyanophyceae</taxon>
        <taxon>Nostocales</taxon>
        <taxon>Nostocaceae</taxon>
        <taxon>Trichormus</taxon>
    </lineage>
</organism>